<evidence type="ECO:0000313" key="3">
    <source>
        <dbReference type="Proteomes" id="UP000001075"/>
    </source>
</evidence>
<dbReference type="AlphaFoldDB" id="G3IAL8"/>
<organism evidence="2 3">
    <name type="scientific">Cricetulus griseus</name>
    <name type="common">Chinese hamster</name>
    <name type="synonym">Cricetulus barabensis griseus</name>
    <dbReference type="NCBI Taxonomy" id="10029"/>
    <lineage>
        <taxon>Eukaryota</taxon>
        <taxon>Metazoa</taxon>
        <taxon>Chordata</taxon>
        <taxon>Craniata</taxon>
        <taxon>Vertebrata</taxon>
        <taxon>Euteleostomi</taxon>
        <taxon>Mammalia</taxon>
        <taxon>Eutheria</taxon>
        <taxon>Euarchontoglires</taxon>
        <taxon>Glires</taxon>
        <taxon>Rodentia</taxon>
        <taxon>Myomorpha</taxon>
        <taxon>Muroidea</taxon>
        <taxon>Cricetidae</taxon>
        <taxon>Cricetinae</taxon>
        <taxon>Cricetulus</taxon>
    </lineage>
</organism>
<accession>G3IAL8</accession>
<keyword evidence="1" id="KW-0732">Signal</keyword>
<evidence type="ECO:0000256" key="1">
    <source>
        <dbReference type="SAM" id="SignalP"/>
    </source>
</evidence>
<sequence length="58" mass="7049">MVKFFFFLFFFFFFLRQCHHWVALAGLEQASYFCLLSDRIKGVRHHAGHSAFSWFIKK</sequence>
<dbReference type="EMBL" id="JH001727">
    <property type="protein sequence ID" value="EGW03681.1"/>
    <property type="molecule type" value="Genomic_DNA"/>
</dbReference>
<reference evidence="3" key="1">
    <citation type="journal article" date="2011" name="Nat. Biotechnol.">
        <title>The genomic sequence of the Chinese hamster ovary (CHO)-K1 cell line.</title>
        <authorList>
            <person name="Xu X."/>
            <person name="Nagarajan H."/>
            <person name="Lewis N.E."/>
            <person name="Pan S."/>
            <person name="Cai Z."/>
            <person name="Liu X."/>
            <person name="Chen W."/>
            <person name="Xie M."/>
            <person name="Wang W."/>
            <person name="Hammond S."/>
            <person name="Andersen M.R."/>
            <person name="Neff N."/>
            <person name="Passarelli B."/>
            <person name="Koh W."/>
            <person name="Fan H.C."/>
            <person name="Wang J."/>
            <person name="Gui Y."/>
            <person name="Lee K.H."/>
            <person name="Betenbaugh M.J."/>
            <person name="Quake S.R."/>
            <person name="Famili I."/>
            <person name="Palsson B.O."/>
            <person name="Wang J."/>
        </authorList>
    </citation>
    <scope>NUCLEOTIDE SEQUENCE [LARGE SCALE GENOMIC DNA]</scope>
    <source>
        <strain evidence="3">CHO K1 cell line</strain>
    </source>
</reference>
<gene>
    <name evidence="2" type="ORF">I79_020643</name>
</gene>
<name>G3IAL8_CRIGR</name>
<evidence type="ECO:0000313" key="2">
    <source>
        <dbReference type="EMBL" id="EGW03681.1"/>
    </source>
</evidence>
<feature type="signal peptide" evidence="1">
    <location>
        <begin position="1"/>
        <end position="20"/>
    </location>
</feature>
<feature type="chain" id="PRO_5003445205" description="Secreted protein" evidence="1">
    <location>
        <begin position="21"/>
        <end position="58"/>
    </location>
</feature>
<dbReference type="InParanoid" id="G3IAL8"/>
<evidence type="ECO:0008006" key="4">
    <source>
        <dbReference type="Google" id="ProtNLM"/>
    </source>
</evidence>
<protein>
    <recommendedName>
        <fullName evidence="4">Secreted protein</fullName>
    </recommendedName>
</protein>
<dbReference type="Proteomes" id="UP000001075">
    <property type="component" value="Unassembled WGS sequence"/>
</dbReference>
<proteinExistence type="predicted"/>